<dbReference type="RefSeq" id="WP_263722047.1">
    <property type="nucleotide sequence ID" value="NZ_JAOWLA010000011.1"/>
</dbReference>
<feature type="transmembrane region" description="Helical" evidence="8">
    <location>
        <begin position="194"/>
        <end position="213"/>
    </location>
</feature>
<feature type="transmembrane region" description="Helical" evidence="8">
    <location>
        <begin position="225"/>
        <end position="244"/>
    </location>
</feature>
<keyword evidence="4 8" id="KW-1003">Cell membrane</keyword>
<keyword evidence="6 8" id="KW-1133">Transmembrane helix</keyword>
<dbReference type="InterPro" id="IPR002781">
    <property type="entry name" value="TM_pro_TauE-like"/>
</dbReference>
<dbReference type="InterPro" id="IPR052017">
    <property type="entry name" value="TSUP"/>
</dbReference>
<keyword evidence="10" id="KW-1185">Reference proteome</keyword>
<accession>A0ABT2Z2Z5</accession>
<keyword evidence="5 8" id="KW-0812">Transmembrane</keyword>
<dbReference type="EMBL" id="JAOWLA010000011">
    <property type="protein sequence ID" value="MCV2865523.1"/>
    <property type="molecule type" value="Genomic_DNA"/>
</dbReference>
<evidence type="ECO:0000313" key="9">
    <source>
        <dbReference type="EMBL" id="MCV2865523.1"/>
    </source>
</evidence>
<evidence type="ECO:0000256" key="4">
    <source>
        <dbReference type="ARBA" id="ARBA00022475"/>
    </source>
</evidence>
<organism evidence="9 10">
    <name type="scientific">Albidovulum sediminicola</name>
    <dbReference type="NCBI Taxonomy" id="2984331"/>
    <lineage>
        <taxon>Bacteria</taxon>
        <taxon>Pseudomonadati</taxon>
        <taxon>Pseudomonadota</taxon>
        <taxon>Alphaproteobacteria</taxon>
        <taxon>Rhodobacterales</taxon>
        <taxon>Paracoccaceae</taxon>
        <taxon>Albidovulum</taxon>
    </lineage>
</organism>
<reference evidence="9 10" key="1">
    <citation type="submission" date="2022-10" db="EMBL/GenBank/DDBJ databases">
        <title>Defluviimonas sp. nov., isolated from ocean surface water.</title>
        <authorList>
            <person name="He W."/>
            <person name="Wang L."/>
            <person name="Zhang D.-F."/>
        </authorList>
    </citation>
    <scope>NUCLEOTIDE SEQUENCE [LARGE SCALE GENOMIC DNA]</scope>
    <source>
        <strain evidence="9 10">WL0075</strain>
    </source>
</reference>
<evidence type="ECO:0000256" key="1">
    <source>
        <dbReference type="ARBA" id="ARBA00004651"/>
    </source>
</evidence>
<dbReference type="Pfam" id="PF01925">
    <property type="entry name" value="TauE"/>
    <property type="match status" value="1"/>
</dbReference>
<feature type="transmembrane region" description="Helical" evidence="8">
    <location>
        <begin position="169"/>
        <end position="188"/>
    </location>
</feature>
<dbReference type="PANTHER" id="PTHR30269:SF37">
    <property type="entry name" value="MEMBRANE TRANSPORTER PROTEIN"/>
    <property type="match status" value="1"/>
</dbReference>
<dbReference type="Proteomes" id="UP001652503">
    <property type="component" value="Unassembled WGS sequence"/>
</dbReference>
<protein>
    <recommendedName>
        <fullName evidence="8">Probable membrane transporter protein</fullName>
    </recommendedName>
</protein>
<evidence type="ECO:0000256" key="6">
    <source>
        <dbReference type="ARBA" id="ARBA00022989"/>
    </source>
</evidence>
<feature type="transmembrane region" description="Helical" evidence="8">
    <location>
        <begin position="41"/>
        <end position="65"/>
    </location>
</feature>
<name>A0ABT2Z2Z5_9RHOB</name>
<feature type="transmembrane region" description="Helical" evidence="8">
    <location>
        <begin position="6"/>
        <end position="29"/>
    </location>
</feature>
<evidence type="ECO:0000256" key="8">
    <source>
        <dbReference type="RuleBase" id="RU363041"/>
    </source>
</evidence>
<proteinExistence type="inferred from homology"/>
<keyword evidence="3" id="KW-0813">Transport</keyword>
<evidence type="ECO:0000256" key="2">
    <source>
        <dbReference type="ARBA" id="ARBA00009142"/>
    </source>
</evidence>
<dbReference type="PANTHER" id="PTHR30269">
    <property type="entry name" value="TRANSMEMBRANE PROTEIN YFCA"/>
    <property type="match status" value="1"/>
</dbReference>
<evidence type="ECO:0000256" key="7">
    <source>
        <dbReference type="ARBA" id="ARBA00023136"/>
    </source>
</evidence>
<feature type="transmembrane region" description="Helical" evidence="8">
    <location>
        <begin position="77"/>
        <end position="97"/>
    </location>
</feature>
<comment type="subcellular location">
    <subcellularLocation>
        <location evidence="1 8">Cell membrane</location>
        <topology evidence="1 8">Multi-pass membrane protein</topology>
    </subcellularLocation>
</comment>
<evidence type="ECO:0000256" key="3">
    <source>
        <dbReference type="ARBA" id="ARBA00022448"/>
    </source>
</evidence>
<comment type="similarity">
    <text evidence="2 8">Belongs to the 4-toluene sulfonate uptake permease (TSUP) (TC 2.A.102) family.</text>
</comment>
<comment type="caution">
    <text evidence="9">The sequence shown here is derived from an EMBL/GenBank/DDBJ whole genome shotgun (WGS) entry which is preliminary data.</text>
</comment>
<feature type="transmembrane region" description="Helical" evidence="8">
    <location>
        <begin position="132"/>
        <end position="157"/>
    </location>
</feature>
<gene>
    <name evidence="9" type="ORF">OE647_12390</name>
</gene>
<evidence type="ECO:0000313" key="10">
    <source>
        <dbReference type="Proteomes" id="UP001652503"/>
    </source>
</evidence>
<sequence>MDPILAGSPLLLAAVLSIVFVAAIVQAGLGMGFGLAAAPLLALLDSALVPAPVLILGFASSLWVAVQAPPLIRWAEVWIGTAGRVTGVALATAFLVAASDPRAFSLAFAAMIGIAVALSAAGWRLGFSRPKLVALSTLSGLMGTLTSVGAPPLALIYKERPPREARATLAAFFTLGCTASLAGLWGAGRLGWGDLGLAALMAPAMVAGLWTAGRFSGAFDRRYRGLMLAASALAAVLLTVRALWG</sequence>
<feature type="transmembrane region" description="Helical" evidence="8">
    <location>
        <begin position="104"/>
        <end position="126"/>
    </location>
</feature>
<keyword evidence="7 8" id="KW-0472">Membrane</keyword>
<evidence type="ECO:0000256" key="5">
    <source>
        <dbReference type="ARBA" id="ARBA00022692"/>
    </source>
</evidence>